<dbReference type="PANTHER" id="PTHR10741">
    <property type="entry name" value="TRANSLIN AND TRANSLIN ASSOCIATED PROTEIN X"/>
    <property type="match status" value="1"/>
</dbReference>
<dbReference type="Pfam" id="PF01997">
    <property type="entry name" value="Translin"/>
    <property type="match status" value="1"/>
</dbReference>
<protein>
    <submittedName>
        <fullName evidence="1">Uncharacterized protein</fullName>
    </submittedName>
</protein>
<dbReference type="InterPro" id="IPR016069">
    <property type="entry name" value="Translin_C"/>
</dbReference>
<dbReference type="OrthoDB" id="829at2759"/>
<dbReference type="Proteomes" id="UP000310066">
    <property type="component" value="Unassembled WGS sequence"/>
</dbReference>
<comment type="caution">
    <text evidence="1">The sequence shown here is derived from an EMBL/GenBank/DDBJ whole genome shotgun (WGS) entry which is preliminary data.</text>
</comment>
<dbReference type="GO" id="GO:0003697">
    <property type="term" value="F:single-stranded DNA binding"/>
    <property type="evidence" value="ECO:0007669"/>
    <property type="project" value="InterPro"/>
</dbReference>
<evidence type="ECO:0000313" key="2">
    <source>
        <dbReference type="Proteomes" id="UP000310066"/>
    </source>
</evidence>
<proteinExistence type="predicted"/>
<gene>
    <name evidence="1" type="ORF">B0A54_16618</name>
</gene>
<dbReference type="InterPro" id="IPR036081">
    <property type="entry name" value="Translin_sf"/>
</dbReference>
<evidence type="ECO:0000313" key="1">
    <source>
        <dbReference type="EMBL" id="TKA26932.1"/>
    </source>
</evidence>
<dbReference type="EMBL" id="NAJP01000133">
    <property type="protein sequence ID" value="TKA26932.1"/>
    <property type="molecule type" value="Genomic_DNA"/>
</dbReference>
<name>A0A4U0TXZ4_9PEZI</name>
<reference evidence="1 2" key="1">
    <citation type="submission" date="2017-03" db="EMBL/GenBank/DDBJ databases">
        <title>Genomes of endolithic fungi from Antarctica.</title>
        <authorList>
            <person name="Coleine C."/>
            <person name="Masonjones S."/>
            <person name="Stajich J.E."/>
        </authorList>
    </citation>
    <scope>NUCLEOTIDE SEQUENCE [LARGE SCALE GENOMIC DNA]</scope>
    <source>
        <strain evidence="1 2">CCFEE 5311</strain>
    </source>
</reference>
<dbReference type="AlphaFoldDB" id="A0A4U0TXZ4"/>
<dbReference type="GO" id="GO:0043565">
    <property type="term" value="F:sequence-specific DNA binding"/>
    <property type="evidence" value="ECO:0007669"/>
    <property type="project" value="InterPro"/>
</dbReference>
<dbReference type="STRING" id="329885.A0A4U0TXZ4"/>
<dbReference type="InterPro" id="IPR033956">
    <property type="entry name" value="Translin"/>
</dbReference>
<dbReference type="SUPFAM" id="SSF74784">
    <property type="entry name" value="Translin"/>
    <property type="match status" value="1"/>
</dbReference>
<dbReference type="GO" id="GO:0016070">
    <property type="term" value="P:RNA metabolic process"/>
    <property type="evidence" value="ECO:0007669"/>
    <property type="project" value="InterPro"/>
</dbReference>
<dbReference type="GO" id="GO:0003723">
    <property type="term" value="F:RNA binding"/>
    <property type="evidence" value="ECO:0007669"/>
    <property type="project" value="InterPro"/>
</dbReference>
<dbReference type="CDD" id="cd14819">
    <property type="entry name" value="Translin"/>
    <property type="match status" value="1"/>
</dbReference>
<dbReference type="Gene3D" id="1.20.58.200">
    <property type="entry name" value="Translin, domain 2"/>
    <property type="match status" value="1"/>
</dbReference>
<dbReference type="InterPro" id="IPR002848">
    <property type="entry name" value="Translin_fam"/>
</dbReference>
<sequence>MAVHGDGMIESGIFESLQRKIDDDSAVKDVRRGDITLFDPFAHHLPSVVSSAQANIDKEVQTIHKLSETASKEPYYKFNYAWTRQIQDAVRDYRRPQLIAQFIKEVHAGFQILNLKNDTLRKRSDGIKYRVKEVEDVVYDLR</sequence>
<accession>A0A4U0TXZ4</accession>
<organism evidence="1 2">
    <name type="scientific">Friedmanniomyces endolithicus</name>
    <dbReference type="NCBI Taxonomy" id="329885"/>
    <lineage>
        <taxon>Eukaryota</taxon>
        <taxon>Fungi</taxon>
        <taxon>Dikarya</taxon>
        <taxon>Ascomycota</taxon>
        <taxon>Pezizomycotina</taxon>
        <taxon>Dothideomycetes</taxon>
        <taxon>Dothideomycetidae</taxon>
        <taxon>Mycosphaerellales</taxon>
        <taxon>Teratosphaeriaceae</taxon>
        <taxon>Friedmanniomyces</taxon>
    </lineage>
</organism>